<proteinExistence type="predicted"/>
<dbReference type="Proteomes" id="UP000649617">
    <property type="component" value="Unassembled WGS sequence"/>
</dbReference>
<keyword evidence="2" id="KW-1185">Reference proteome</keyword>
<accession>A0A812LRT1</accession>
<organism evidence="1 2">
    <name type="scientific">Symbiodinium pilosum</name>
    <name type="common">Dinoflagellate</name>
    <dbReference type="NCBI Taxonomy" id="2952"/>
    <lineage>
        <taxon>Eukaryota</taxon>
        <taxon>Sar</taxon>
        <taxon>Alveolata</taxon>
        <taxon>Dinophyceae</taxon>
        <taxon>Suessiales</taxon>
        <taxon>Symbiodiniaceae</taxon>
        <taxon>Symbiodinium</taxon>
    </lineage>
</organism>
<name>A0A812LRT1_SYMPI</name>
<comment type="caution">
    <text evidence="1">The sequence shown here is derived from an EMBL/GenBank/DDBJ whole genome shotgun (WGS) entry which is preliminary data.</text>
</comment>
<reference evidence="1" key="1">
    <citation type="submission" date="2021-02" db="EMBL/GenBank/DDBJ databases">
        <authorList>
            <person name="Dougan E. K."/>
            <person name="Rhodes N."/>
            <person name="Thang M."/>
            <person name="Chan C."/>
        </authorList>
    </citation>
    <scope>NUCLEOTIDE SEQUENCE</scope>
</reference>
<feature type="non-terminal residue" evidence="1">
    <location>
        <position position="84"/>
    </location>
</feature>
<evidence type="ECO:0000313" key="1">
    <source>
        <dbReference type="EMBL" id="CAE7251424.1"/>
    </source>
</evidence>
<sequence length="84" mass="9270">MGTSSPPLPLETYKMQVKAEASGTKDIILPLRNMQVERARTWLQNRGAGPPNPPPDYITYDVKVSSPYYTAPKQVSIYNGNGTT</sequence>
<dbReference type="AlphaFoldDB" id="A0A812LRT1"/>
<evidence type="ECO:0000313" key="2">
    <source>
        <dbReference type="Proteomes" id="UP000649617"/>
    </source>
</evidence>
<dbReference type="OrthoDB" id="436723at2759"/>
<gene>
    <name evidence="1" type="primary">ANK1</name>
    <name evidence="1" type="ORF">SPIL2461_LOCUS4873</name>
</gene>
<dbReference type="EMBL" id="CAJNIZ010006613">
    <property type="protein sequence ID" value="CAE7251424.1"/>
    <property type="molecule type" value="Genomic_DNA"/>
</dbReference>
<protein>
    <submittedName>
        <fullName evidence="1">ANK1 protein</fullName>
    </submittedName>
</protein>